<dbReference type="PANTHER" id="PTHR35397">
    <property type="entry name" value="C2 DOMAIN-CONTAINING PROTEIN-RELATED"/>
    <property type="match status" value="1"/>
</dbReference>
<feature type="region of interest" description="Disordered" evidence="1">
    <location>
        <begin position="1432"/>
        <end position="1474"/>
    </location>
</feature>
<name>A0A0M0K1P6_9EUKA</name>
<dbReference type="OrthoDB" id="445175at2759"/>
<feature type="region of interest" description="Disordered" evidence="1">
    <location>
        <begin position="189"/>
        <end position="266"/>
    </location>
</feature>
<organism evidence="2 3">
    <name type="scientific">Chrysochromulina tobinii</name>
    <dbReference type="NCBI Taxonomy" id="1460289"/>
    <lineage>
        <taxon>Eukaryota</taxon>
        <taxon>Haptista</taxon>
        <taxon>Haptophyta</taxon>
        <taxon>Prymnesiophyceae</taxon>
        <taxon>Prymnesiales</taxon>
        <taxon>Chrysochromulinaceae</taxon>
        <taxon>Chrysochromulina</taxon>
    </lineage>
</organism>
<protein>
    <submittedName>
        <fullName evidence="2">Uncharacterized protein</fullName>
    </submittedName>
</protein>
<comment type="caution">
    <text evidence="2">The sequence shown here is derived from an EMBL/GenBank/DDBJ whole genome shotgun (WGS) entry which is preliminary data.</text>
</comment>
<dbReference type="EMBL" id="JWZX01001681">
    <property type="protein sequence ID" value="KOO32806.1"/>
    <property type="molecule type" value="Genomic_DNA"/>
</dbReference>
<proteinExistence type="predicted"/>
<feature type="compositionally biased region" description="Basic and acidic residues" evidence="1">
    <location>
        <begin position="1269"/>
        <end position="1283"/>
    </location>
</feature>
<evidence type="ECO:0000313" key="2">
    <source>
        <dbReference type="EMBL" id="KOO32806.1"/>
    </source>
</evidence>
<reference evidence="3" key="1">
    <citation type="journal article" date="2015" name="PLoS Genet.">
        <title>Genome Sequence and Transcriptome Analyses of Chrysochromulina tobin: Metabolic Tools for Enhanced Algal Fitness in the Prominent Order Prymnesiales (Haptophyceae).</title>
        <authorList>
            <person name="Hovde B.T."/>
            <person name="Deodato C.R."/>
            <person name="Hunsperger H.M."/>
            <person name="Ryken S.A."/>
            <person name="Yost W."/>
            <person name="Jha R.K."/>
            <person name="Patterson J."/>
            <person name="Monnat R.J. Jr."/>
            <person name="Barlow S.B."/>
            <person name="Starkenburg S.R."/>
            <person name="Cattolico R.A."/>
        </authorList>
    </citation>
    <scope>NUCLEOTIDE SEQUENCE</scope>
    <source>
        <strain evidence="3">CCMP291</strain>
    </source>
</reference>
<gene>
    <name evidence="2" type="ORF">Ctob_011962</name>
</gene>
<feature type="region of interest" description="Disordered" evidence="1">
    <location>
        <begin position="1212"/>
        <end position="1314"/>
    </location>
</feature>
<dbReference type="Pfam" id="PF08578">
    <property type="entry name" value="DUF1765"/>
    <property type="match status" value="1"/>
</dbReference>
<evidence type="ECO:0000313" key="3">
    <source>
        <dbReference type="Proteomes" id="UP000037460"/>
    </source>
</evidence>
<dbReference type="InterPro" id="IPR013887">
    <property type="entry name" value="UPF0592"/>
</dbReference>
<feature type="compositionally biased region" description="Low complexity" evidence="1">
    <location>
        <begin position="1235"/>
        <end position="1244"/>
    </location>
</feature>
<dbReference type="Proteomes" id="UP000037460">
    <property type="component" value="Unassembled WGS sequence"/>
</dbReference>
<accession>A0A0M0K1P6</accession>
<dbReference type="PANTHER" id="PTHR35397:SF1">
    <property type="entry name" value="ARMADILLO-LIKE HELICAL DOMAIN-CONTAINING PROTEIN"/>
    <property type="match status" value="1"/>
</dbReference>
<keyword evidence="3" id="KW-1185">Reference proteome</keyword>
<feature type="compositionally biased region" description="Polar residues" evidence="1">
    <location>
        <begin position="1290"/>
        <end position="1314"/>
    </location>
</feature>
<sequence>MRRSEEWTLTKVSWRGEYQRLVRLTESALCTLDPGSRCETNRFALSDVLSAELRGGHLLLVVLTHGTCGLLRQQLRFQADPSGRAATLCSAVRAKLKRSISPEDSLAAIELSSESAVLNAMPRELASTHAPHGSLVHSLATSSMAHRETDTITFDVVVAVLKARGFPMPPPLCGGPVVECHWGGSSSCDEASAHSLGNGRGNGRPSLARNRNNSDGGNLGARAAATKEGATKDGNGGINGSSYGDTAIGASPTFESSSDSEEDEMGLLSAPVTFSTAEGEGEAGNPRWNFQACFRYRATEAELRSRRLELRLVHRCWPLGQPIEFGHVRVALYDIATGPHKFDLPVITPSGSHAGRIVFQAKMVQQCGLSISLPEVSCVMRALTRHTSQASQDAANRAGSYSLSVSLTMAEGESQPARAEFDARSLKLNGAQVSLHLPESHKLEPRLALVATASAKAFDQESFHLCVWEGHPAIEPSRLGNTSGPRLLGEVWLPVTKVQLSVQPSTAHGESTTQTPFSEVLWLNGQRLGRLEGCIKITNGPKFVQLPSGFFTEMGILPIGPIAAGKDRSARDNVDLASLGASAKWQNFDGGASPPLGVGATTALADFEQPPTGLKLPKEVELLVSLVQSLRKVILDLHLVGDQASRPATAAGVSASSAALQSATLSDGLKHSQSLTDLAGAELGGGDGRRHHSAAGRLANSEMAARRLTFLMARLQLLLGLSSKESCKAFFYSSVNALQWTQRLLLRLWAYLISEVDSMAYRYQPAVFETLHALMLRGELDCSAMIDGPSSLLERYKRALWETTAYVIAKLSRKAAPTEVRVFCSQALTIAFFRLPALRHELLTTILPPAESRHKHVREWNLPWSLQKSSIAEAAADHFVPHAKAPSAASLSGQAGGYAERMAWRMSLPSLPTRNAPAVAPPLPFGSTDSLASEFVGLEFAGMHAQDDASYLEGQLRAQPFSQLSPATTLTGASATRVDQWSALWSSRQGISSSFSGADKVLGGKYWRERLKKRGHCFFMLLEHWVQHVPMAMGVQPGETVQWQDVPGFATLIKAFLIELKQRQLALWPESMKSCLVAVLKANRQLLQVAVRILLVRTSSLHLRPALAVLAHLDTIFHAVSAEPLPQTFPSDPLVHQLCRLAESEHFKVAASALIFYYTHLDVLGNSPSGETTRLNIFRWLLERFARFSLHWSRVVRTIFFHLVVVKVARYSPPSPQMHPGPRRSREMQMARAGSNSSVSSLSKEVSERDSAGGGFGGDGEGDLLDSLLQRERERSEKEEELPPARLQPVRSQPSVHSQLYKSNSNSSLGERNGESVVTSASGLLTPLMLLHLELVVEYGLLRDSFEARLRAIETLARPEAQNPAENPPEDQREIAEAAVVLGLAQKTPCAGRAPGSNADLSRARGYAAYAWGEYESVVKKLEAADAAAAMRGEGSGLSPTTVGRSASSDALRNGDHAGASAHPTIRRSDSAPTLPILTNPLALSLSMISAHVHDDEEDNAKEHDEW</sequence>
<evidence type="ECO:0000256" key="1">
    <source>
        <dbReference type="SAM" id="MobiDB-lite"/>
    </source>
</evidence>
<feature type="compositionally biased region" description="Polar residues" evidence="1">
    <location>
        <begin position="1438"/>
        <end position="1451"/>
    </location>
</feature>